<dbReference type="AlphaFoldDB" id="A0A940PIA4"/>
<evidence type="ECO:0000313" key="4">
    <source>
        <dbReference type="Proteomes" id="UP000674938"/>
    </source>
</evidence>
<reference evidence="3" key="1">
    <citation type="submission" date="2020-12" db="EMBL/GenBank/DDBJ databases">
        <title>Vagococcus allomyrinae sp. nov. and Enterococcus lavae sp. nov., isolated from the larvae of Allomyrina dichotoma.</title>
        <authorList>
            <person name="Lee S.D."/>
        </authorList>
    </citation>
    <scope>NUCLEOTIDE SEQUENCE</scope>
    <source>
        <strain evidence="3">BWB3-3</strain>
    </source>
</reference>
<dbReference type="Proteomes" id="UP000674938">
    <property type="component" value="Unassembled WGS sequence"/>
</dbReference>
<feature type="transmembrane region" description="Helical" evidence="2">
    <location>
        <begin position="277"/>
        <end position="298"/>
    </location>
</feature>
<feature type="transmembrane region" description="Helical" evidence="2">
    <location>
        <begin position="395"/>
        <end position="416"/>
    </location>
</feature>
<keyword evidence="2" id="KW-0472">Membrane</keyword>
<organism evidence="3 4">
    <name type="scientific">Vagococcus allomyrinae</name>
    <dbReference type="NCBI Taxonomy" id="2794353"/>
    <lineage>
        <taxon>Bacteria</taxon>
        <taxon>Bacillati</taxon>
        <taxon>Bacillota</taxon>
        <taxon>Bacilli</taxon>
        <taxon>Lactobacillales</taxon>
        <taxon>Enterococcaceae</taxon>
        <taxon>Vagococcus</taxon>
    </lineage>
</organism>
<accession>A0A940PIA4</accession>
<gene>
    <name evidence="3" type="ORF">I6N95_25910</name>
</gene>
<feature type="transmembrane region" description="Helical" evidence="2">
    <location>
        <begin position="366"/>
        <end position="389"/>
    </location>
</feature>
<feature type="transmembrane region" description="Helical" evidence="2">
    <location>
        <begin position="64"/>
        <end position="86"/>
    </location>
</feature>
<evidence type="ECO:0000313" key="3">
    <source>
        <dbReference type="EMBL" id="MBP1044448.1"/>
    </source>
</evidence>
<comment type="caution">
    <text evidence="3">The sequence shown here is derived from an EMBL/GenBank/DDBJ whole genome shotgun (WGS) entry which is preliminary data.</text>
</comment>
<dbReference type="RefSeq" id="WP_209532930.1">
    <property type="nucleotide sequence ID" value="NZ_JAEEGA010000028.1"/>
</dbReference>
<dbReference type="EMBL" id="JAEEGA010000028">
    <property type="protein sequence ID" value="MBP1044448.1"/>
    <property type="molecule type" value="Genomic_DNA"/>
</dbReference>
<sequence length="488" mass="52483">MSIMLPSAKRKKEGDEQPGIKMGMFNLRIPFVHAPFEVPEAIQALVVFVVGVSAIAYMEDIFGLPFAVALAVVCVHETLEVFYGMLGEPTISGWITPAIPLITTWILGFGTMQDKIQALVSLQVILGLFFIIFGLTGIATKLVTWVPTSIKAGILIGAGVSAITGKYGFMSLDKGGSGIFKYPISWTVGILVALFLLYSTGFNKIKLDKDNGLIKLLAKAGFVPALFIAYLVGVIVGELPLPVFDLSQGIFFNPIPGLKEGFNTFSLFAFGIPPMRIILSALPVAFITYIISFGNIVVATELNTEAGEARPDEKVDVNPDRANILTGARNIIQGVFAPNVVMSGPLWTAMQVTTVERYKQGKKSMYSLFGGVISFDLAKMVATFTLPLVALINPILPLGMSLTLMIQAFACFNIGFGMTKTTVQKGVAGVTGAIMSVTEPHIGLLAGIVISVIVEFLFSGGRNLEEQVKEEKEDIKEIVAEAEEQAKV</sequence>
<evidence type="ECO:0008006" key="5">
    <source>
        <dbReference type="Google" id="ProtNLM"/>
    </source>
</evidence>
<evidence type="ECO:0000256" key="1">
    <source>
        <dbReference type="SAM" id="Coils"/>
    </source>
</evidence>
<proteinExistence type="predicted"/>
<feature type="coiled-coil region" evidence="1">
    <location>
        <begin position="461"/>
        <end position="488"/>
    </location>
</feature>
<feature type="transmembrane region" description="Helical" evidence="2">
    <location>
        <begin position="213"/>
        <end position="236"/>
    </location>
</feature>
<keyword evidence="2" id="KW-1133">Transmembrane helix</keyword>
<keyword evidence="2" id="KW-0812">Transmembrane</keyword>
<evidence type="ECO:0000256" key="2">
    <source>
        <dbReference type="SAM" id="Phobius"/>
    </source>
</evidence>
<feature type="transmembrane region" description="Helical" evidence="2">
    <location>
        <begin position="182"/>
        <end position="201"/>
    </location>
</feature>
<feature type="transmembrane region" description="Helical" evidence="2">
    <location>
        <begin position="118"/>
        <end position="140"/>
    </location>
</feature>
<feature type="transmembrane region" description="Helical" evidence="2">
    <location>
        <begin position="93"/>
        <end position="112"/>
    </location>
</feature>
<feature type="transmembrane region" description="Helical" evidence="2">
    <location>
        <begin position="152"/>
        <end position="170"/>
    </location>
</feature>
<keyword evidence="4" id="KW-1185">Reference proteome</keyword>
<keyword evidence="1" id="KW-0175">Coiled coil</keyword>
<protein>
    <recommendedName>
        <fullName evidence="5">Permease</fullName>
    </recommendedName>
</protein>
<name>A0A940PIA4_9ENTE</name>